<name>J3A3P0_9EURY</name>
<protein>
    <submittedName>
        <fullName evidence="2">Uncharacterized protein</fullName>
    </submittedName>
</protein>
<feature type="compositionally biased region" description="Basic residues" evidence="1">
    <location>
        <begin position="1"/>
        <end position="10"/>
    </location>
</feature>
<evidence type="ECO:0000256" key="1">
    <source>
        <dbReference type="SAM" id="MobiDB-lite"/>
    </source>
</evidence>
<accession>J3A3P0</accession>
<organism evidence="2 3">
    <name type="scientific">Halogranum salarium B-1</name>
    <dbReference type="NCBI Taxonomy" id="1210908"/>
    <lineage>
        <taxon>Archaea</taxon>
        <taxon>Methanobacteriati</taxon>
        <taxon>Methanobacteriota</taxon>
        <taxon>Stenosarchaea group</taxon>
        <taxon>Halobacteria</taxon>
        <taxon>Halobacteriales</taxon>
        <taxon>Haloferacaceae</taxon>
    </lineage>
</organism>
<gene>
    <name evidence="2" type="ORF">HSB1_21810</name>
</gene>
<proteinExistence type="predicted"/>
<evidence type="ECO:0000313" key="3">
    <source>
        <dbReference type="Proteomes" id="UP000007813"/>
    </source>
</evidence>
<dbReference type="Proteomes" id="UP000007813">
    <property type="component" value="Unassembled WGS sequence"/>
</dbReference>
<dbReference type="EMBL" id="ALJD01000004">
    <property type="protein sequence ID" value="EJN60023.1"/>
    <property type="molecule type" value="Genomic_DNA"/>
</dbReference>
<dbReference type="AlphaFoldDB" id="J3A3P0"/>
<feature type="compositionally biased region" description="Polar residues" evidence="1">
    <location>
        <begin position="51"/>
        <end position="62"/>
    </location>
</feature>
<comment type="caution">
    <text evidence="2">The sequence shown here is derived from an EMBL/GenBank/DDBJ whole genome shotgun (WGS) entry which is preliminary data.</text>
</comment>
<reference evidence="2 3" key="1">
    <citation type="journal article" date="2012" name="J. Bacteriol.">
        <title>Draft Genome Sequence of the Extremely Halophilic Archaeon Halogranum salarium B-1T.</title>
        <authorList>
            <person name="Kim K.K."/>
            <person name="Lee K.C."/>
            <person name="Lee J.S."/>
        </authorList>
    </citation>
    <scope>NUCLEOTIDE SEQUENCE [LARGE SCALE GENOMIC DNA]</scope>
    <source>
        <strain evidence="2 3">B-1</strain>
    </source>
</reference>
<evidence type="ECO:0000313" key="2">
    <source>
        <dbReference type="EMBL" id="EJN60023.1"/>
    </source>
</evidence>
<feature type="region of interest" description="Disordered" evidence="1">
    <location>
        <begin position="1"/>
        <end position="62"/>
    </location>
</feature>
<sequence>MCHRFGRRVRHEAESRSDSTSTRSFFRHLVRASSAAGSGIDRRKAGASVPTRRSASYRHGNS</sequence>